<gene>
    <name evidence="3" type="ORF">KO353_05370</name>
</gene>
<evidence type="ECO:0000313" key="4">
    <source>
        <dbReference type="Proteomes" id="UP000694001"/>
    </source>
</evidence>
<dbReference type="KEGG" id="elio:KO353_05370"/>
<accession>A0A975U4Y6</accession>
<dbReference type="PANTHER" id="PTHR34580:SF1">
    <property type="entry name" value="PROTEIN PAFC"/>
    <property type="match status" value="1"/>
</dbReference>
<evidence type="ECO:0000259" key="2">
    <source>
        <dbReference type="Pfam" id="PF25583"/>
    </source>
</evidence>
<dbReference type="Pfam" id="PF25583">
    <property type="entry name" value="WCX"/>
    <property type="match status" value="1"/>
</dbReference>
<proteinExistence type="predicted"/>
<dbReference type="PROSITE" id="PS52050">
    <property type="entry name" value="WYL"/>
    <property type="match status" value="1"/>
</dbReference>
<feature type="domain" description="WYL" evidence="1">
    <location>
        <begin position="151"/>
        <end position="217"/>
    </location>
</feature>
<dbReference type="InterPro" id="IPR057727">
    <property type="entry name" value="WCX_dom"/>
</dbReference>
<dbReference type="Proteomes" id="UP000694001">
    <property type="component" value="Chromosome"/>
</dbReference>
<evidence type="ECO:0000313" key="3">
    <source>
        <dbReference type="EMBL" id="QXM25639.1"/>
    </source>
</evidence>
<dbReference type="InterPro" id="IPR051534">
    <property type="entry name" value="CBASS_pafABC_assoc_protein"/>
</dbReference>
<reference evidence="3" key="1">
    <citation type="submission" date="2021-06" db="EMBL/GenBank/DDBJ databases">
        <title>Elioraea tepida, sp. nov., a moderately thermophilic aerobic anoxygenic phototrophic bacterium isolated from an alkaline siliceous hot spring mat community in Yellowstone National Park, WY, USA.</title>
        <authorList>
            <person name="Saini M.K."/>
            <person name="Yoshida S."/>
            <person name="Sebastian A."/>
            <person name="Hirose S."/>
            <person name="Hara E."/>
            <person name="Tamaki H."/>
            <person name="Soulier N.T."/>
            <person name="Albert I."/>
            <person name="Hanada S."/>
            <person name="Bryant D.A."/>
            <person name="Tank M."/>
        </authorList>
    </citation>
    <scope>NUCLEOTIDE SEQUENCE</scope>
    <source>
        <strain evidence="3">MS-P2</strain>
    </source>
</reference>
<protein>
    <submittedName>
        <fullName evidence="3">WYL domain-containing protein</fullName>
    </submittedName>
</protein>
<name>A0A975U4Y6_9PROT</name>
<sequence length="332" mass="37067">MHYLKLENILRLALAFQGTREGLSLADIQQSFNVGRRTAERMRDAVARVFPQFERCDNGERVRRWRLPQGTLGGLVALSAEELAAIEAAAAEWRGRGLEERAAALDSASAKLRAMTRPDHLRRVEPDLEVLMEAEGSALRPGPRPTLPEGILALLRRGILGCLPLTMDYRSRGAPEAARITVHPYGLLYGSRPLLVAAPEPWTEPRLYRLDRMSSLELGNIPFVRRADFSLKAFAQRAFATFQEAPFDVVLRFDAETAAEAAQWRFHPTQTTERDAEGRLIVRFHAGGAQEMCWHIFTWGTSVEILSPEALREQLCALLQAALDHHTGLNAG</sequence>
<dbReference type="EMBL" id="CP076448">
    <property type="protein sequence ID" value="QXM25639.1"/>
    <property type="molecule type" value="Genomic_DNA"/>
</dbReference>
<dbReference type="InterPro" id="IPR026881">
    <property type="entry name" value="WYL_dom"/>
</dbReference>
<dbReference type="RefSeq" id="WP_218286695.1">
    <property type="nucleotide sequence ID" value="NZ_CP076448.1"/>
</dbReference>
<dbReference type="PANTHER" id="PTHR34580">
    <property type="match status" value="1"/>
</dbReference>
<organism evidence="3 4">
    <name type="scientific">Elioraea tepida</name>
    <dbReference type="NCBI Taxonomy" id="2843330"/>
    <lineage>
        <taxon>Bacteria</taxon>
        <taxon>Pseudomonadati</taxon>
        <taxon>Pseudomonadota</taxon>
        <taxon>Alphaproteobacteria</taxon>
        <taxon>Acetobacterales</taxon>
        <taxon>Elioraeaceae</taxon>
        <taxon>Elioraea</taxon>
    </lineage>
</organism>
<evidence type="ECO:0000259" key="1">
    <source>
        <dbReference type="Pfam" id="PF13280"/>
    </source>
</evidence>
<dbReference type="Pfam" id="PF13280">
    <property type="entry name" value="WYL"/>
    <property type="match status" value="1"/>
</dbReference>
<dbReference type="AlphaFoldDB" id="A0A975U4Y6"/>
<keyword evidence="4" id="KW-1185">Reference proteome</keyword>
<feature type="domain" description="WCX" evidence="2">
    <location>
        <begin position="246"/>
        <end position="323"/>
    </location>
</feature>